<evidence type="ECO:0000313" key="1">
    <source>
        <dbReference type="EMBL" id="GAA4009969.1"/>
    </source>
</evidence>
<keyword evidence="2" id="KW-1185">Reference proteome</keyword>
<name>A0ABP7SD84_9ACTN</name>
<dbReference type="RefSeq" id="WP_345567345.1">
    <property type="nucleotide sequence ID" value="NZ_BAAAZX010000018.1"/>
</dbReference>
<accession>A0ABP7SD84</accession>
<evidence type="ECO:0000313" key="2">
    <source>
        <dbReference type="Proteomes" id="UP001500456"/>
    </source>
</evidence>
<reference evidence="2" key="1">
    <citation type="journal article" date="2019" name="Int. J. Syst. Evol. Microbiol.">
        <title>The Global Catalogue of Microorganisms (GCM) 10K type strain sequencing project: providing services to taxonomists for standard genome sequencing and annotation.</title>
        <authorList>
            <consortium name="The Broad Institute Genomics Platform"/>
            <consortium name="The Broad Institute Genome Sequencing Center for Infectious Disease"/>
            <person name="Wu L."/>
            <person name="Ma J."/>
        </authorList>
    </citation>
    <scope>NUCLEOTIDE SEQUENCE [LARGE SCALE GENOMIC DNA]</scope>
    <source>
        <strain evidence="2">JCM 16924</strain>
    </source>
</reference>
<sequence>MIIRIHPRDISPNEPLAEALDRPVSDQEGLTEHTVVAHWPGLDYYTLDDEQKSWTSAEWAEHLDDPSWQHSFAASAQDDRRAIWHADVRLHPSDRDLTGPEWSEIAHRIARIAGIQRPGDDHGCRWIAVQAQPGRLDLLANLIRPDDTWTTQPHRLLPLLAAECRRIEAELDLRSPLLGPDPGQTARFAERTTTAGNGASPGAADSTTQLAGLLRQLADENTGPLATVRGLVEHAAHRLDRLPHAYGPAAGHQLELIARRLHGVQLDLDATAAALPATARPVPLSTRMTAAPPTPGTRLTH</sequence>
<dbReference type="Proteomes" id="UP001500456">
    <property type="component" value="Unassembled WGS sequence"/>
</dbReference>
<protein>
    <recommendedName>
        <fullName evidence="3">Relaxase/mobilization nuclease</fullName>
    </recommendedName>
</protein>
<organism evidence="1 2">
    <name type="scientific">Streptomyces plumbiresistens</name>
    <dbReference type="NCBI Taxonomy" id="511811"/>
    <lineage>
        <taxon>Bacteria</taxon>
        <taxon>Bacillati</taxon>
        <taxon>Actinomycetota</taxon>
        <taxon>Actinomycetes</taxon>
        <taxon>Kitasatosporales</taxon>
        <taxon>Streptomycetaceae</taxon>
        <taxon>Streptomyces</taxon>
    </lineage>
</organism>
<dbReference type="EMBL" id="BAAAZX010000018">
    <property type="protein sequence ID" value="GAA4009969.1"/>
    <property type="molecule type" value="Genomic_DNA"/>
</dbReference>
<gene>
    <name evidence="1" type="ORF">GCM10022232_58550</name>
</gene>
<comment type="caution">
    <text evidence="1">The sequence shown here is derived from an EMBL/GenBank/DDBJ whole genome shotgun (WGS) entry which is preliminary data.</text>
</comment>
<proteinExistence type="predicted"/>
<evidence type="ECO:0008006" key="3">
    <source>
        <dbReference type="Google" id="ProtNLM"/>
    </source>
</evidence>